<dbReference type="Proteomes" id="UP000282574">
    <property type="component" value="Unassembled WGS sequence"/>
</dbReference>
<dbReference type="Pfam" id="PF13443">
    <property type="entry name" value="HTH_26"/>
    <property type="match status" value="1"/>
</dbReference>
<protein>
    <recommendedName>
        <fullName evidence="2">HTH cro/C1-type domain-containing protein</fullName>
    </recommendedName>
</protein>
<evidence type="ECO:0000313" key="4">
    <source>
        <dbReference type="Proteomes" id="UP000282574"/>
    </source>
</evidence>
<dbReference type="InterPro" id="IPR010982">
    <property type="entry name" value="Lambda_DNA-bd_dom_sf"/>
</dbReference>
<evidence type="ECO:0000259" key="2">
    <source>
        <dbReference type="Pfam" id="PF13443"/>
    </source>
</evidence>
<proteinExistence type="predicted"/>
<dbReference type="AlphaFoldDB" id="A0AB37UH04"/>
<comment type="caution">
    <text evidence="3">The sequence shown here is derived from an EMBL/GenBank/DDBJ whole genome shotgun (WGS) entry which is preliminary data.</text>
</comment>
<dbReference type="SUPFAM" id="SSF47413">
    <property type="entry name" value="lambda repressor-like DNA-binding domains"/>
    <property type="match status" value="1"/>
</dbReference>
<feature type="domain" description="HTH cro/C1-type" evidence="2">
    <location>
        <begin position="5"/>
        <end position="54"/>
    </location>
</feature>
<dbReference type="Gene3D" id="1.10.260.40">
    <property type="entry name" value="lambda repressor-like DNA-binding domains"/>
    <property type="match status" value="1"/>
</dbReference>
<dbReference type="EMBL" id="RSCK01000036">
    <property type="protein sequence ID" value="RUT10808.1"/>
    <property type="molecule type" value="Genomic_DNA"/>
</dbReference>
<accession>A0AB37UH04</accession>
<sequence>MQRVGVSSYKTLSQQARVSEKQIRKLRRGEIEQMRVDVLLKLSQALGVSLWELIATFSAIAPNVKVAPHENSPPIAELKREYDRLQAELAKQKQELRKEFQLASLQAIESWLLQWPTAAQKAKENPDLAAVKLLPLVKPIEQLLQQWDVEAIAPVGAEVKYDPQLHQLLSGSAQSGETVIVRYTGYRQGEKLLYRAKVNPM</sequence>
<keyword evidence="1" id="KW-0175">Coiled coil</keyword>
<organism evidence="3 4">
    <name type="scientific">Chroococcidiopsis cubana SAG 39.79</name>
    <dbReference type="NCBI Taxonomy" id="388085"/>
    <lineage>
        <taxon>Bacteria</taxon>
        <taxon>Bacillati</taxon>
        <taxon>Cyanobacteriota</taxon>
        <taxon>Cyanophyceae</taxon>
        <taxon>Chroococcidiopsidales</taxon>
        <taxon>Chroococcidiopsidaceae</taxon>
        <taxon>Chroococcidiopsis</taxon>
    </lineage>
</organism>
<reference evidence="3 4" key="1">
    <citation type="journal article" date="2019" name="Genome Biol. Evol.">
        <title>Day and night: Metabolic profiles and evolutionary relationships of six axenic non-marine cyanobacteria.</title>
        <authorList>
            <person name="Will S.E."/>
            <person name="Henke P."/>
            <person name="Boedeker C."/>
            <person name="Huang S."/>
            <person name="Brinkmann H."/>
            <person name="Rohde M."/>
            <person name="Jarek M."/>
            <person name="Friedl T."/>
            <person name="Seufert S."/>
            <person name="Schumacher M."/>
            <person name="Overmann J."/>
            <person name="Neumann-Schaal M."/>
            <person name="Petersen J."/>
        </authorList>
    </citation>
    <scope>NUCLEOTIDE SEQUENCE [LARGE SCALE GENOMIC DNA]</scope>
    <source>
        <strain evidence="3 4">SAG 39.79</strain>
    </source>
</reference>
<gene>
    <name evidence="3" type="ORF">DSM107010_39260</name>
</gene>
<evidence type="ECO:0000256" key="1">
    <source>
        <dbReference type="SAM" id="Coils"/>
    </source>
</evidence>
<name>A0AB37UH04_9CYAN</name>
<dbReference type="InterPro" id="IPR001387">
    <property type="entry name" value="Cro/C1-type_HTH"/>
</dbReference>
<keyword evidence="4" id="KW-1185">Reference proteome</keyword>
<dbReference type="GO" id="GO:0003677">
    <property type="term" value="F:DNA binding"/>
    <property type="evidence" value="ECO:0007669"/>
    <property type="project" value="InterPro"/>
</dbReference>
<feature type="coiled-coil region" evidence="1">
    <location>
        <begin position="75"/>
        <end position="106"/>
    </location>
</feature>
<evidence type="ECO:0000313" key="3">
    <source>
        <dbReference type="EMBL" id="RUT10808.1"/>
    </source>
</evidence>